<evidence type="ECO:0000256" key="4">
    <source>
        <dbReference type="ARBA" id="ARBA00032976"/>
    </source>
</evidence>
<evidence type="ECO:0000313" key="7">
    <source>
        <dbReference type="Proteomes" id="UP000092839"/>
    </source>
</evidence>
<dbReference type="EMBL" id="CP016428">
    <property type="protein sequence ID" value="ANW00139.1"/>
    <property type="molecule type" value="Genomic_DNA"/>
</dbReference>
<dbReference type="CDD" id="cd10938">
    <property type="entry name" value="CE4_HpPgdA_like"/>
    <property type="match status" value="1"/>
</dbReference>
<dbReference type="AlphaFoldDB" id="A0A1B1UBK6"/>
<reference evidence="6 7" key="1">
    <citation type="submission" date="2016-07" db="EMBL/GenBank/DDBJ databases">
        <title>Complete genome sequence of Bradyrhizobium icense LMTR 13T, a potential inoculant strain isolated from lima bean (Phaseolus lunatus) in Peru.</title>
        <authorList>
            <person name="Ormeno-Orrillo E."/>
            <person name="Duran D."/>
            <person name="Rogel M.A."/>
            <person name="Rey L."/>
            <person name="Imperial J."/>
            <person name="Ruiz-Argueso T."/>
            <person name="Martinez-Romero E."/>
        </authorList>
    </citation>
    <scope>NUCLEOTIDE SEQUENCE [LARGE SCALE GENOMIC DNA]</scope>
    <source>
        <strain evidence="6 7">LMTR 13</strain>
    </source>
</reference>
<evidence type="ECO:0000259" key="5">
    <source>
        <dbReference type="PROSITE" id="PS51677"/>
    </source>
</evidence>
<dbReference type="GO" id="GO:0005975">
    <property type="term" value="P:carbohydrate metabolic process"/>
    <property type="evidence" value="ECO:0007669"/>
    <property type="project" value="InterPro"/>
</dbReference>
<dbReference type="PROSITE" id="PS51677">
    <property type="entry name" value="NODB"/>
    <property type="match status" value="1"/>
</dbReference>
<accession>A0A1B1UBK6</accession>
<evidence type="ECO:0000256" key="1">
    <source>
        <dbReference type="ARBA" id="ARBA00003236"/>
    </source>
</evidence>
<dbReference type="InterPro" id="IPR037950">
    <property type="entry name" value="PgdA-like"/>
</dbReference>
<dbReference type="InterPro" id="IPR011330">
    <property type="entry name" value="Glyco_hydro/deAcase_b/a-brl"/>
</dbReference>
<organism evidence="6 7">
    <name type="scientific">Bradyrhizobium icense</name>
    <dbReference type="NCBI Taxonomy" id="1274631"/>
    <lineage>
        <taxon>Bacteria</taxon>
        <taxon>Pseudomonadati</taxon>
        <taxon>Pseudomonadota</taxon>
        <taxon>Alphaproteobacteria</taxon>
        <taxon>Hyphomicrobiales</taxon>
        <taxon>Nitrobacteraceae</taxon>
        <taxon>Bradyrhizobium</taxon>
    </lineage>
</organism>
<gene>
    <name evidence="6" type="ORF">LMTR13_08035</name>
</gene>
<dbReference type="PANTHER" id="PTHR47561">
    <property type="entry name" value="POLYSACCHARIDE DEACETYLASE FAMILY PROTEIN (AFU_ORTHOLOGUE AFUA_6G05030)"/>
    <property type="match status" value="1"/>
</dbReference>
<evidence type="ECO:0000256" key="3">
    <source>
        <dbReference type="ARBA" id="ARBA00020071"/>
    </source>
</evidence>
<evidence type="ECO:0000313" key="6">
    <source>
        <dbReference type="EMBL" id="ANW00139.1"/>
    </source>
</evidence>
<evidence type="ECO:0000256" key="2">
    <source>
        <dbReference type="ARBA" id="ARBA00010973"/>
    </source>
</evidence>
<dbReference type="KEGG" id="bic:LMTR13_08035"/>
<dbReference type="STRING" id="1274631.LMTR13_08035"/>
<proteinExistence type="inferred from homology"/>
<protein>
    <recommendedName>
        <fullName evidence="3">Chitooligosaccharide deacetylase</fullName>
    </recommendedName>
    <alternativeName>
        <fullName evidence="4">Nodulation protein B</fullName>
    </alternativeName>
</protein>
<dbReference type="RefSeq" id="WP_065727425.1">
    <property type="nucleotide sequence ID" value="NZ_CP016428.1"/>
</dbReference>
<comment type="similarity">
    <text evidence="2">Belongs to the polysaccharide deacetylase family.</text>
</comment>
<sequence>MPKNIQCTFSVDLDAVAGFLGSWGGGDSLYDMQRGIFAGEVGTPRVLRLLEKYNIKATWFIPGHSIETFMDQTRSVAQMGHEIGAHGYSHEPPTKLTRTQEEDILKRSIELIEDVSGKRPSGYSAPWWEPSIHTFDLLLEHGFKYGHTQAYHDFLPFYARVGEAWTKVDYSKPAAQWMKPLVHGKEVDLVEIPTNWYIDDLPPLMFIKQAPNSGGWFNPRDIEEMWRDQFDWVYREMDYAVFPITIHPDVAGRPQVLLMLERLISHISAHEGVRWMTMDEVNNDFRRRHPFKSG</sequence>
<dbReference type="SUPFAM" id="SSF88713">
    <property type="entry name" value="Glycoside hydrolase/deacetylase"/>
    <property type="match status" value="1"/>
</dbReference>
<dbReference type="Proteomes" id="UP000092839">
    <property type="component" value="Chromosome"/>
</dbReference>
<dbReference type="OrthoDB" id="9784220at2"/>
<comment type="function">
    <text evidence="1">Is involved in generating a small heat-stable compound (Nod), an acylated oligomer of N-acetylglucosamine, that stimulates mitosis in various plant protoplasts.</text>
</comment>
<feature type="domain" description="NodB homology" evidence="5">
    <location>
        <begin position="21"/>
        <end position="276"/>
    </location>
</feature>
<dbReference type="Gene3D" id="3.20.20.370">
    <property type="entry name" value="Glycoside hydrolase/deacetylase"/>
    <property type="match status" value="1"/>
</dbReference>
<keyword evidence="7" id="KW-1185">Reference proteome</keyword>
<name>A0A1B1UBK6_9BRAD</name>
<dbReference type="PANTHER" id="PTHR47561:SF1">
    <property type="entry name" value="POLYSACCHARIDE DEACETYLASE FAMILY PROTEIN (AFU_ORTHOLOGUE AFUA_6G05030)"/>
    <property type="match status" value="1"/>
</dbReference>
<dbReference type="InterPro" id="IPR002509">
    <property type="entry name" value="NODB_dom"/>
</dbReference>
<dbReference type="GO" id="GO:0016810">
    <property type="term" value="F:hydrolase activity, acting on carbon-nitrogen (but not peptide) bonds"/>
    <property type="evidence" value="ECO:0007669"/>
    <property type="project" value="InterPro"/>
</dbReference>
<dbReference type="Pfam" id="PF01522">
    <property type="entry name" value="Polysacc_deac_1"/>
    <property type="match status" value="1"/>
</dbReference>